<organism evidence="2 3">
    <name type="scientific">Roseivivax marinus</name>
    <dbReference type="NCBI Taxonomy" id="1379903"/>
    <lineage>
        <taxon>Bacteria</taxon>
        <taxon>Pseudomonadati</taxon>
        <taxon>Pseudomonadota</taxon>
        <taxon>Alphaproteobacteria</taxon>
        <taxon>Rhodobacterales</taxon>
        <taxon>Roseobacteraceae</taxon>
        <taxon>Roseivivax</taxon>
    </lineage>
</organism>
<evidence type="ECO:0000256" key="1">
    <source>
        <dbReference type="SAM" id="SignalP"/>
    </source>
</evidence>
<comment type="caution">
    <text evidence="2">The sequence shown here is derived from an EMBL/GenBank/DDBJ whole genome shotgun (WGS) entry which is preliminary data.</text>
</comment>
<dbReference type="Proteomes" id="UP000019063">
    <property type="component" value="Unassembled WGS sequence"/>
</dbReference>
<protein>
    <recommendedName>
        <fullName evidence="4">Lipoprotein</fullName>
    </recommendedName>
</protein>
<proteinExistence type="predicted"/>
<feature type="signal peptide" evidence="1">
    <location>
        <begin position="1"/>
        <end position="28"/>
    </location>
</feature>
<dbReference type="RefSeq" id="WP_131618120.1">
    <property type="nucleotide sequence ID" value="NZ_FOAI01000003.1"/>
</dbReference>
<reference evidence="2 3" key="1">
    <citation type="journal article" date="2014" name="Antonie Van Leeuwenhoek">
        <title>Roseivivax atlanticus sp. nov., isolated from surface seawater of the Atlantic Ocean.</title>
        <authorList>
            <person name="Li G."/>
            <person name="Lai Q."/>
            <person name="Liu X."/>
            <person name="Sun F."/>
            <person name="Shao Z."/>
        </authorList>
    </citation>
    <scope>NUCLEOTIDE SEQUENCE [LARGE SCALE GENOMIC DNA]</scope>
    <source>
        <strain evidence="2 3">22II-s10s</strain>
    </source>
</reference>
<evidence type="ECO:0008006" key="4">
    <source>
        <dbReference type="Google" id="ProtNLM"/>
    </source>
</evidence>
<evidence type="ECO:0000313" key="2">
    <source>
        <dbReference type="EMBL" id="ETW14393.1"/>
    </source>
</evidence>
<name>W4HPR3_9RHOB</name>
<sequence length="144" mass="15564">MRRTRPSALRRTLIAAAMSLGLAGPAAAADTYVCQLSQHGGGNWIPEVLFIGRDDPSAPQAVVSDPVVLYFNKGPVAARVAADNASRVTFVWELTVEASARSYVSRFIYRATYLKGSGRMQISATPAGYSNRFTGSGTCRYEQR</sequence>
<accession>W4HPR3</accession>
<keyword evidence="1" id="KW-0732">Signal</keyword>
<evidence type="ECO:0000313" key="3">
    <source>
        <dbReference type="Proteomes" id="UP000019063"/>
    </source>
</evidence>
<dbReference type="eggNOG" id="ENOG5033K5I">
    <property type="taxonomic scope" value="Bacteria"/>
</dbReference>
<gene>
    <name evidence="2" type="ORF">ATO8_00750</name>
</gene>
<dbReference type="OrthoDB" id="7849141at2"/>
<keyword evidence="3" id="KW-1185">Reference proteome</keyword>
<dbReference type="EMBL" id="AQQW01000001">
    <property type="protein sequence ID" value="ETW14393.1"/>
    <property type="molecule type" value="Genomic_DNA"/>
</dbReference>
<feature type="chain" id="PRO_5004842335" description="Lipoprotein" evidence="1">
    <location>
        <begin position="29"/>
        <end position="144"/>
    </location>
</feature>
<dbReference type="STRING" id="1379903.ATO8_00750"/>
<dbReference type="AlphaFoldDB" id="W4HPR3"/>